<dbReference type="InterPro" id="IPR040455">
    <property type="entry name" value="Atg6_BARA"/>
</dbReference>
<evidence type="ECO:0000313" key="3">
    <source>
        <dbReference type="EMBL" id="CAG9770122.1"/>
    </source>
</evidence>
<keyword evidence="4" id="KW-1185">Reference proteome</keyword>
<dbReference type="InterPro" id="IPR007243">
    <property type="entry name" value="Atg6/Beclin"/>
</dbReference>
<dbReference type="InterPro" id="IPR038274">
    <property type="entry name" value="Atg6/Beclin_C_sf"/>
</dbReference>
<dbReference type="GO" id="GO:0006995">
    <property type="term" value="P:cellular response to nitrogen starvation"/>
    <property type="evidence" value="ECO:0007669"/>
    <property type="project" value="TreeGrafter"/>
</dbReference>
<dbReference type="GO" id="GO:0030674">
    <property type="term" value="F:protein-macromolecule adaptor activity"/>
    <property type="evidence" value="ECO:0007669"/>
    <property type="project" value="TreeGrafter"/>
</dbReference>
<dbReference type="Pfam" id="PF04111">
    <property type="entry name" value="APG6"/>
    <property type="match status" value="1"/>
</dbReference>
<gene>
    <name evidence="3" type="ORF">CEUTPL_LOCUS10579</name>
</gene>
<sequence>MGSKFDIGMMAFLDRVQQFTEKVEELEKNNKIFKFPYRIFNGKIEDSDNIKYTLRAKIFSEEWTKALKYILMDLKWGLAWVASQFDSNGEEILPVHPVV</sequence>
<dbReference type="GO" id="GO:0045324">
    <property type="term" value="P:late endosome to vacuole transport"/>
    <property type="evidence" value="ECO:0007669"/>
    <property type="project" value="TreeGrafter"/>
</dbReference>
<dbReference type="GO" id="GO:0000423">
    <property type="term" value="P:mitophagy"/>
    <property type="evidence" value="ECO:0007669"/>
    <property type="project" value="TreeGrafter"/>
</dbReference>
<dbReference type="EMBL" id="OU892282">
    <property type="protein sequence ID" value="CAG9770122.1"/>
    <property type="molecule type" value="Genomic_DNA"/>
</dbReference>
<dbReference type="Gene3D" id="1.10.418.40">
    <property type="entry name" value="Autophagy protein 6/Beclin 1"/>
    <property type="match status" value="1"/>
</dbReference>
<accession>A0A9N9MWI0</accession>
<organism evidence="3 4">
    <name type="scientific">Ceutorhynchus assimilis</name>
    <name type="common">cabbage seed weevil</name>
    <dbReference type="NCBI Taxonomy" id="467358"/>
    <lineage>
        <taxon>Eukaryota</taxon>
        <taxon>Metazoa</taxon>
        <taxon>Ecdysozoa</taxon>
        <taxon>Arthropoda</taxon>
        <taxon>Hexapoda</taxon>
        <taxon>Insecta</taxon>
        <taxon>Pterygota</taxon>
        <taxon>Neoptera</taxon>
        <taxon>Endopterygota</taxon>
        <taxon>Coleoptera</taxon>
        <taxon>Polyphaga</taxon>
        <taxon>Cucujiformia</taxon>
        <taxon>Curculionidae</taxon>
        <taxon>Ceutorhynchinae</taxon>
        <taxon>Ceutorhynchus</taxon>
    </lineage>
</organism>
<dbReference type="GO" id="GO:0034272">
    <property type="term" value="C:phosphatidylinositol 3-kinase complex, class III, type II"/>
    <property type="evidence" value="ECO:0007669"/>
    <property type="project" value="TreeGrafter"/>
</dbReference>
<evidence type="ECO:0000259" key="2">
    <source>
        <dbReference type="Pfam" id="PF04111"/>
    </source>
</evidence>
<dbReference type="PANTHER" id="PTHR12768:SF4">
    <property type="entry name" value="BECLIN-1"/>
    <property type="match status" value="1"/>
</dbReference>
<feature type="domain" description="Atg6 BARA" evidence="2">
    <location>
        <begin position="3"/>
        <end position="82"/>
    </location>
</feature>
<dbReference type="GO" id="GO:0000407">
    <property type="term" value="C:phagophore assembly site"/>
    <property type="evidence" value="ECO:0007669"/>
    <property type="project" value="TreeGrafter"/>
</dbReference>
<evidence type="ECO:0000256" key="1">
    <source>
        <dbReference type="ARBA" id="ARBA00005965"/>
    </source>
</evidence>
<protein>
    <recommendedName>
        <fullName evidence="2">Atg6 BARA domain-containing protein</fullName>
    </recommendedName>
</protein>
<name>A0A9N9MWI0_9CUCU</name>
<dbReference type="GO" id="GO:0043548">
    <property type="term" value="F:phosphatidylinositol 3-kinase binding"/>
    <property type="evidence" value="ECO:0007669"/>
    <property type="project" value="TreeGrafter"/>
</dbReference>
<dbReference type="Proteomes" id="UP001152799">
    <property type="component" value="Chromosome 6"/>
</dbReference>
<reference evidence="3" key="1">
    <citation type="submission" date="2022-01" db="EMBL/GenBank/DDBJ databases">
        <authorList>
            <person name="King R."/>
        </authorList>
    </citation>
    <scope>NUCLEOTIDE SEQUENCE</scope>
</reference>
<evidence type="ECO:0000313" key="4">
    <source>
        <dbReference type="Proteomes" id="UP001152799"/>
    </source>
</evidence>
<dbReference type="OrthoDB" id="20368at2759"/>
<dbReference type="GO" id="GO:0000045">
    <property type="term" value="P:autophagosome assembly"/>
    <property type="evidence" value="ECO:0007669"/>
    <property type="project" value="TreeGrafter"/>
</dbReference>
<proteinExistence type="inferred from homology"/>
<dbReference type="GO" id="GO:0034271">
    <property type="term" value="C:phosphatidylinositol 3-kinase complex, class III, type I"/>
    <property type="evidence" value="ECO:0007669"/>
    <property type="project" value="TreeGrafter"/>
</dbReference>
<dbReference type="PANTHER" id="PTHR12768">
    <property type="entry name" value="BECLIN 1"/>
    <property type="match status" value="1"/>
</dbReference>
<comment type="similarity">
    <text evidence="1">Belongs to the beclin family.</text>
</comment>
<dbReference type="AlphaFoldDB" id="A0A9N9MWI0"/>